<gene>
    <name evidence="5" type="ORF">RVIR1_05520</name>
</gene>
<dbReference type="Gene3D" id="1.25.40.20">
    <property type="entry name" value="Ankyrin repeat-containing domain"/>
    <property type="match status" value="5"/>
</dbReference>
<organism evidence="5 6">
    <name type="scientific">Candidatus Rickettsiella viridis</name>
    <dbReference type="NCBI Taxonomy" id="676208"/>
    <lineage>
        <taxon>Bacteria</taxon>
        <taxon>Pseudomonadati</taxon>
        <taxon>Pseudomonadota</taxon>
        <taxon>Gammaproteobacteria</taxon>
        <taxon>Legionellales</taxon>
        <taxon>Coxiellaceae</taxon>
        <taxon>Rickettsiella</taxon>
    </lineage>
</organism>
<dbReference type="SUPFAM" id="SSF54001">
    <property type="entry name" value="Cysteine proteinases"/>
    <property type="match status" value="1"/>
</dbReference>
<dbReference type="InterPro" id="IPR036770">
    <property type="entry name" value="Ankyrin_rpt-contain_sf"/>
</dbReference>
<feature type="repeat" description="ANK" evidence="3">
    <location>
        <begin position="571"/>
        <end position="603"/>
    </location>
</feature>
<name>A0A2Z5UVG8_9COXI</name>
<feature type="repeat" description="ANK" evidence="3">
    <location>
        <begin position="472"/>
        <end position="504"/>
    </location>
</feature>
<proteinExistence type="predicted"/>
<protein>
    <submittedName>
        <fullName evidence="5">Ankyrin repeat domain protein</fullName>
    </submittedName>
</protein>
<feature type="compositionally biased region" description="Polar residues" evidence="4">
    <location>
        <begin position="1017"/>
        <end position="1040"/>
    </location>
</feature>
<keyword evidence="2 3" id="KW-0040">ANK repeat</keyword>
<dbReference type="RefSeq" id="WP_126322549.1">
    <property type="nucleotide sequence ID" value="NZ_AP018005.1"/>
</dbReference>
<dbReference type="PROSITE" id="PS50088">
    <property type="entry name" value="ANK_REPEAT"/>
    <property type="match status" value="8"/>
</dbReference>
<evidence type="ECO:0000256" key="4">
    <source>
        <dbReference type="SAM" id="MobiDB-lite"/>
    </source>
</evidence>
<accession>A0A2Z5UVG8</accession>
<dbReference type="SMART" id="SM00248">
    <property type="entry name" value="ANK"/>
    <property type="match status" value="15"/>
</dbReference>
<evidence type="ECO:0000256" key="2">
    <source>
        <dbReference type="ARBA" id="ARBA00023043"/>
    </source>
</evidence>
<feature type="repeat" description="ANK" evidence="3">
    <location>
        <begin position="795"/>
        <end position="827"/>
    </location>
</feature>
<dbReference type="Pfam" id="PF12796">
    <property type="entry name" value="Ank_2"/>
    <property type="match status" value="3"/>
</dbReference>
<dbReference type="SUPFAM" id="SSF48403">
    <property type="entry name" value="Ankyrin repeat"/>
    <property type="match status" value="2"/>
</dbReference>
<dbReference type="KEGG" id="rvi:RVIR1_05520"/>
<feature type="repeat" description="ANK" evidence="3">
    <location>
        <begin position="701"/>
        <end position="733"/>
    </location>
</feature>
<dbReference type="PRINTS" id="PR01415">
    <property type="entry name" value="ANKYRIN"/>
</dbReference>
<feature type="region of interest" description="Disordered" evidence="4">
    <location>
        <begin position="286"/>
        <end position="311"/>
    </location>
</feature>
<feature type="region of interest" description="Disordered" evidence="4">
    <location>
        <begin position="1017"/>
        <end position="1048"/>
    </location>
</feature>
<dbReference type="Gene3D" id="3.40.395.10">
    <property type="entry name" value="Adenoviral Proteinase, Chain A"/>
    <property type="match status" value="1"/>
</dbReference>
<feature type="repeat" description="ANK" evidence="3">
    <location>
        <begin position="666"/>
        <end position="688"/>
    </location>
</feature>
<dbReference type="OrthoDB" id="5632076at2"/>
<dbReference type="InterPro" id="IPR051165">
    <property type="entry name" value="Multifunctional_ANK_Repeat"/>
</dbReference>
<feature type="compositionally biased region" description="Basic and acidic residues" evidence="4">
    <location>
        <begin position="297"/>
        <end position="311"/>
    </location>
</feature>
<evidence type="ECO:0000256" key="1">
    <source>
        <dbReference type="ARBA" id="ARBA00022737"/>
    </source>
</evidence>
<dbReference type="PANTHER" id="PTHR24123">
    <property type="entry name" value="ANKYRIN REPEAT-CONTAINING"/>
    <property type="match status" value="1"/>
</dbReference>
<feature type="repeat" description="ANK" evidence="3">
    <location>
        <begin position="633"/>
        <end position="665"/>
    </location>
</feature>
<dbReference type="Pfam" id="PF00023">
    <property type="entry name" value="Ank"/>
    <property type="match status" value="2"/>
</dbReference>
<reference evidence="5 6" key="1">
    <citation type="submission" date="2017-03" db="EMBL/GenBank/DDBJ databases">
        <title>The genome sequence of Candidatus Rickettsiella viridis.</title>
        <authorList>
            <person name="Nikoh N."/>
            <person name="Tsuchida T."/>
            <person name="Yamaguchi K."/>
            <person name="Maeda T."/>
            <person name="Shigenobu S."/>
            <person name="Fukatsu T."/>
        </authorList>
    </citation>
    <scope>NUCLEOTIDE SEQUENCE [LARGE SCALE GENOMIC DNA]</scope>
    <source>
        <strain evidence="5 6">Ap-RA04</strain>
    </source>
</reference>
<dbReference type="Proteomes" id="UP000282483">
    <property type="component" value="Chromosome"/>
</dbReference>
<dbReference type="InterPro" id="IPR038765">
    <property type="entry name" value="Papain-like_cys_pep_sf"/>
</dbReference>
<keyword evidence="6" id="KW-1185">Reference proteome</keyword>
<feature type="repeat" description="ANK" evidence="3">
    <location>
        <begin position="538"/>
        <end position="563"/>
    </location>
</feature>
<evidence type="ECO:0000313" key="6">
    <source>
        <dbReference type="Proteomes" id="UP000282483"/>
    </source>
</evidence>
<dbReference type="PROSITE" id="PS50297">
    <property type="entry name" value="ANK_REP_REGION"/>
    <property type="match status" value="6"/>
</dbReference>
<feature type="repeat" description="ANK" evidence="3">
    <location>
        <begin position="505"/>
        <end position="537"/>
    </location>
</feature>
<keyword evidence="1" id="KW-0677">Repeat</keyword>
<dbReference type="InterPro" id="IPR002110">
    <property type="entry name" value="Ankyrin_rpt"/>
</dbReference>
<sequence length="1048" mass="117530">MSTSPLSARLKQIDEENTKLEITKQHIKSSDTTWYDSDDIANLLKLLNSGSEVQIASAIPFTTTDNKIQKNIIGGVLNSTASPTIIFPINATTNIGVNGGTHWILGVYYKNDRKLAIFDPYGKTPITGKIKKFFQTIIPDVEIGINQQTFQTDGHSCGPIFIEIANRIAFDPENDDGILDEQTINHLREKHINMINEKIERNNQEKTSLLAQSSQNRPEIDDTNQAFSDDDMASVIESVVEDELANEFDYNSEDENHIYENNLYEIPLYEIPLDDENDLNLNRATEDKESGYSSDSGSEHVKANSDTKKTTHELSINSQKLLYESIKKNNRNLFQEVLKAGINPTTNSLLIAIAYKRTEMAQILIKNGAKLDDKAIRNIYLNLYPDIQFSDKAIAQLPLFIQLQKEVATSNSATQMQTNTFNSLSLHLAAEKGLLTPTKYLLRERTRQINEASIKDKDRILDVINYQDPKHGYATALHLAAKNGHTKIVKELLENSANPAFEDSHGNTALHLAAKNNHADIVNLLFQYGAKLLVKNKKGNTPLTLAVKNNRLEMVKQLLNKNVHYRSSFAEGANQLHLAIQNKNIDMVALLLEYNAKPNDEDHKALMTLVVENNRKDILEGLFSAKILLSKDNLNHALRLAATLNRSPIAELLIYHGANISTQDQEGNTPLHLAIHKNNPQIVPKLLKYCGKTDLLVKNKKGEIPLTLAIKNNRLEMVKQLLNKKAHLYSSAEDGANQLCVAIQNENPDMVELLLKNDAKPYMNDYSKLLALEIKYNRIDTLKNLLKNHKLTDIHLNDALHLAVAHNRLAITKLLLSYGAKISAPDQQNNTPLHTAVEHKKHNMVAYLVKHSSQDLFSFNSQGYSPFHLAILNGNERLAKQLNQAQAEYTRHFTYRLKLFFGQKPVPDLMYHLSKQGDTVLHLAAYSGNQSLFDSLHQFIEANDPQFLQRRNDEGFSAQEVMQEIQENQAQIISNSSVVIASNPVTPDEEQEPHPSDAQPKTIVSLGINQGLTLFNNKTQSGTLGNSSKGNQADADTQADNGLYAMRL</sequence>
<evidence type="ECO:0000313" key="5">
    <source>
        <dbReference type="EMBL" id="BBB15055.1"/>
    </source>
</evidence>
<dbReference type="EMBL" id="AP018005">
    <property type="protein sequence ID" value="BBB15055.1"/>
    <property type="molecule type" value="Genomic_DNA"/>
</dbReference>
<dbReference type="PANTHER" id="PTHR24123:SF33">
    <property type="entry name" value="PROTEIN HOS4"/>
    <property type="match status" value="1"/>
</dbReference>
<evidence type="ECO:0000256" key="3">
    <source>
        <dbReference type="PROSITE-ProRule" id="PRU00023"/>
    </source>
</evidence>
<dbReference type="AlphaFoldDB" id="A0A2Z5UVG8"/>